<accession>A0ABQ3UZ46</accession>
<sequence>MRGVAAAIASSGTEVFAYTKLPGMVFWSGIQPRKPRGWENTRIWQAGITTPAIHRIEQNGFGEFLLSRVKYIAEANLSERQQNQLQQALQKDPERSRNSHSAHVFLTELDWKIRQRRP</sequence>
<protein>
    <submittedName>
        <fullName evidence="2">Uncharacterized protein</fullName>
    </submittedName>
</protein>
<evidence type="ECO:0000313" key="3">
    <source>
        <dbReference type="Proteomes" id="UP000654345"/>
    </source>
</evidence>
<evidence type="ECO:0000313" key="2">
    <source>
        <dbReference type="EMBL" id="GHO58161.1"/>
    </source>
</evidence>
<dbReference type="Proteomes" id="UP000654345">
    <property type="component" value="Unassembled WGS sequence"/>
</dbReference>
<evidence type="ECO:0000256" key="1">
    <source>
        <dbReference type="SAM" id="MobiDB-lite"/>
    </source>
</evidence>
<feature type="region of interest" description="Disordered" evidence="1">
    <location>
        <begin position="82"/>
        <end position="101"/>
    </location>
</feature>
<proteinExistence type="predicted"/>
<keyword evidence="3" id="KW-1185">Reference proteome</keyword>
<organism evidence="2 3">
    <name type="scientific">Ktedonobacter robiniae</name>
    <dbReference type="NCBI Taxonomy" id="2778365"/>
    <lineage>
        <taxon>Bacteria</taxon>
        <taxon>Bacillati</taxon>
        <taxon>Chloroflexota</taxon>
        <taxon>Ktedonobacteria</taxon>
        <taxon>Ktedonobacterales</taxon>
        <taxon>Ktedonobacteraceae</taxon>
        <taxon>Ktedonobacter</taxon>
    </lineage>
</organism>
<gene>
    <name evidence="2" type="ORF">KSB_66360</name>
</gene>
<comment type="caution">
    <text evidence="2">The sequence shown here is derived from an EMBL/GenBank/DDBJ whole genome shotgun (WGS) entry which is preliminary data.</text>
</comment>
<name>A0ABQ3UZ46_9CHLR</name>
<dbReference type="EMBL" id="BNJG01000002">
    <property type="protein sequence ID" value="GHO58161.1"/>
    <property type="molecule type" value="Genomic_DNA"/>
</dbReference>
<reference evidence="2 3" key="1">
    <citation type="journal article" date="2021" name="Int. J. Syst. Evol. Microbiol.">
        <title>Reticulibacter mediterranei gen. nov., sp. nov., within the new family Reticulibacteraceae fam. nov., and Ktedonospora formicarum gen. nov., sp. nov., Ktedonobacter robiniae sp. nov., Dictyobacter formicarum sp. nov. and Dictyobacter arantiisoli sp. nov., belonging to the class Ktedonobacteria.</title>
        <authorList>
            <person name="Yabe S."/>
            <person name="Zheng Y."/>
            <person name="Wang C.M."/>
            <person name="Sakai Y."/>
            <person name="Abe K."/>
            <person name="Yokota A."/>
            <person name="Donadio S."/>
            <person name="Cavaletti L."/>
            <person name="Monciardini P."/>
        </authorList>
    </citation>
    <scope>NUCLEOTIDE SEQUENCE [LARGE SCALE GENOMIC DNA]</scope>
    <source>
        <strain evidence="2 3">SOSP1-30</strain>
    </source>
</reference>